<sequence length="419" mass="44843">MTTTDIATRGESAINVLPAAHNPSAVAQQMLVAHAEMMQTAYELASKMVLTTMVPTRFFRKEEDATAAILYGAELGLNPIQSLQRIIPIHGMPSLEARTMVALLKARGYRIRTSAQSEESVTVVGVDLEGDVYESTWTIERATKAGYVPEIDPKTGKYKTNARGNLQGNEKYITDPIAMLKAKAQSEVCREMAPDVLLGISYTSEELESERWDDSALPPAPTERGVAKPVTTDDILGAPAPATKPKRTRAKAAAPAAEPPQDAEVVDDPADNTESNNAGRNSTPNEANPDKPQVDESAEASISGEKPEPPADNPPAATAPSSDLEKSARASLTGAIFSLFGEVDLAKKENHEDRLVVIEAIVGRQVASSNELTTDELQKLRNSLHGHSEAGTLADAVNDWLNAAALKELEAEEAQASND</sequence>
<evidence type="ECO:0000313" key="3">
    <source>
        <dbReference type="Proteomes" id="UP000547444"/>
    </source>
</evidence>
<accession>A0A7X5U459</accession>
<comment type="caution">
    <text evidence="2">The sequence shown here is derived from an EMBL/GenBank/DDBJ whole genome shotgun (WGS) entry which is preliminary data.</text>
</comment>
<dbReference type="EMBL" id="JAANOW010000003">
    <property type="protein sequence ID" value="NIH98090.1"/>
    <property type="molecule type" value="Genomic_DNA"/>
</dbReference>
<gene>
    <name evidence="2" type="ORF">FHU31_005096</name>
</gene>
<feature type="compositionally biased region" description="Polar residues" evidence="1">
    <location>
        <begin position="272"/>
        <end position="286"/>
    </location>
</feature>
<evidence type="ECO:0008006" key="4">
    <source>
        <dbReference type="Google" id="ProtNLM"/>
    </source>
</evidence>
<name>A0A7X5U459_9MYCO</name>
<proteinExistence type="predicted"/>
<evidence type="ECO:0000313" key="2">
    <source>
        <dbReference type="EMBL" id="NIH98090.1"/>
    </source>
</evidence>
<feature type="compositionally biased region" description="Low complexity" evidence="1">
    <location>
        <begin position="251"/>
        <end position="260"/>
    </location>
</feature>
<protein>
    <recommendedName>
        <fullName evidence="4">RecT family protein</fullName>
    </recommendedName>
</protein>
<dbReference type="AlphaFoldDB" id="A0A7X5U459"/>
<evidence type="ECO:0000256" key="1">
    <source>
        <dbReference type="SAM" id="MobiDB-lite"/>
    </source>
</evidence>
<organism evidence="2 3">
    <name type="scientific">Mycolicibacterium fluoranthenivorans</name>
    <dbReference type="NCBI Taxonomy" id="258505"/>
    <lineage>
        <taxon>Bacteria</taxon>
        <taxon>Bacillati</taxon>
        <taxon>Actinomycetota</taxon>
        <taxon>Actinomycetes</taxon>
        <taxon>Mycobacteriales</taxon>
        <taxon>Mycobacteriaceae</taxon>
        <taxon>Mycolicibacterium</taxon>
    </lineage>
</organism>
<feature type="region of interest" description="Disordered" evidence="1">
    <location>
        <begin position="208"/>
        <end position="328"/>
    </location>
</feature>
<keyword evidence="3" id="KW-1185">Reference proteome</keyword>
<dbReference type="RefSeq" id="WP_167163435.1">
    <property type="nucleotide sequence ID" value="NZ_JAANOW010000003.1"/>
</dbReference>
<reference evidence="2 3" key="1">
    <citation type="submission" date="2020-03" db="EMBL/GenBank/DDBJ databases">
        <title>Sequencing the genomes of 1000 actinobacteria strains.</title>
        <authorList>
            <person name="Klenk H.-P."/>
        </authorList>
    </citation>
    <scope>NUCLEOTIDE SEQUENCE [LARGE SCALE GENOMIC DNA]</scope>
    <source>
        <strain evidence="2 3">DSM 44556</strain>
    </source>
</reference>
<dbReference type="Proteomes" id="UP000547444">
    <property type="component" value="Unassembled WGS sequence"/>
</dbReference>